<evidence type="ECO:0000313" key="2">
    <source>
        <dbReference type="EMBL" id="KKL13455.1"/>
    </source>
</evidence>
<dbReference type="PANTHER" id="PTHR47723">
    <property type="entry name" value="OS05G0353850 PROTEIN"/>
    <property type="match status" value="1"/>
</dbReference>
<feature type="domain" description="RNase H type-1" evidence="1">
    <location>
        <begin position="1"/>
        <end position="154"/>
    </location>
</feature>
<dbReference type="EMBL" id="LAZR01040847">
    <property type="protein sequence ID" value="KKL13455.1"/>
    <property type="molecule type" value="Genomic_DNA"/>
</dbReference>
<dbReference type="InterPro" id="IPR002156">
    <property type="entry name" value="RNaseH_domain"/>
</dbReference>
<protein>
    <recommendedName>
        <fullName evidence="1">RNase H type-1 domain-containing protein</fullName>
    </recommendedName>
</protein>
<dbReference type="AlphaFoldDB" id="A0A0F9AVI7"/>
<dbReference type="PANTHER" id="PTHR47723:SF19">
    <property type="entry name" value="POLYNUCLEOTIDYL TRANSFERASE, RIBONUCLEASE H-LIKE SUPERFAMILY PROTEIN"/>
    <property type="match status" value="1"/>
</dbReference>
<dbReference type="InterPro" id="IPR008979">
    <property type="entry name" value="Galactose-bd-like_sf"/>
</dbReference>
<dbReference type="CDD" id="cd09279">
    <property type="entry name" value="RNase_HI_like"/>
    <property type="match status" value="1"/>
</dbReference>
<proteinExistence type="predicted"/>
<feature type="non-terminal residue" evidence="2">
    <location>
        <position position="154"/>
    </location>
</feature>
<comment type="caution">
    <text evidence="2">The sequence shown here is derived from an EMBL/GenBank/DDBJ whole genome shotgun (WGS) entry which is preliminary data.</text>
</comment>
<sequence length="154" mass="16845">MRVIANIDGGSRGNPGPAAAGVVIRTQDDGTVLHVAGVYVGRATNNVAEYNGLLEALKRAAALGADEIEVLSDSELLVKQMNGEYRVRNAALKPLFEEANRLWNKFAKVTGFPLIKYKDYRLTFDAYADADRPIDTSIWENGHDVDGDAFTWST</sequence>
<gene>
    <name evidence="2" type="ORF">LCGC14_2525560</name>
</gene>
<dbReference type="SUPFAM" id="SSF53098">
    <property type="entry name" value="Ribonuclease H-like"/>
    <property type="match status" value="1"/>
</dbReference>
<organism evidence="2">
    <name type="scientific">marine sediment metagenome</name>
    <dbReference type="NCBI Taxonomy" id="412755"/>
    <lineage>
        <taxon>unclassified sequences</taxon>
        <taxon>metagenomes</taxon>
        <taxon>ecological metagenomes</taxon>
    </lineage>
</organism>
<dbReference type="InterPro" id="IPR036397">
    <property type="entry name" value="RNaseH_sf"/>
</dbReference>
<dbReference type="Pfam" id="PF13456">
    <property type="entry name" value="RVT_3"/>
    <property type="match status" value="1"/>
</dbReference>
<dbReference type="Gene3D" id="3.30.420.10">
    <property type="entry name" value="Ribonuclease H-like superfamily/Ribonuclease H"/>
    <property type="match status" value="1"/>
</dbReference>
<name>A0A0F9AVI7_9ZZZZ</name>
<evidence type="ECO:0000259" key="1">
    <source>
        <dbReference type="PROSITE" id="PS50879"/>
    </source>
</evidence>
<dbReference type="InterPro" id="IPR012337">
    <property type="entry name" value="RNaseH-like_sf"/>
</dbReference>
<dbReference type="InterPro" id="IPR053151">
    <property type="entry name" value="RNase_H-like"/>
</dbReference>
<accession>A0A0F9AVI7</accession>
<dbReference type="PROSITE" id="PS50879">
    <property type="entry name" value="RNASE_H_1"/>
    <property type="match status" value="1"/>
</dbReference>
<dbReference type="SUPFAM" id="SSF49785">
    <property type="entry name" value="Galactose-binding domain-like"/>
    <property type="match status" value="1"/>
</dbReference>
<reference evidence="2" key="1">
    <citation type="journal article" date="2015" name="Nature">
        <title>Complex archaea that bridge the gap between prokaryotes and eukaryotes.</title>
        <authorList>
            <person name="Spang A."/>
            <person name="Saw J.H."/>
            <person name="Jorgensen S.L."/>
            <person name="Zaremba-Niedzwiedzka K."/>
            <person name="Martijn J."/>
            <person name="Lind A.E."/>
            <person name="van Eijk R."/>
            <person name="Schleper C."/>
            <person name="Guy L."/>
            <person name="Ettema T.J."/>
        </authorList>
    </citation>
    <scope>NUCLEOTIDE SEQUENCE</scope>
</reference>
<dbReference type="GO" id="GO:0004523">
    <property type="term" value="F:RNA-DNA hybrid ribonuclease activity"/>
    <property type="evidence" value="ECO:0007669"/>
    <property type="project" value="InterPro"/>
</dbReference>
<dbReference type="GO" id="GO:0003676">
    <property type="term" value="F:nucleic acid binding"/>
    <property type="evidence" value="ECO:0007669"/>
    <property type="project" value="InterPro"/>
</dbReference>